<accession>A0A1V1NX93</accession>
<dbReference type="AlphaFoldDB" id="A0A1V1NX93"/>
<feature type="non-terminal residue" evidence="1">
    <location>
        <position position="723"/>
    </location>
</feature>
<reference evidence="2" key="1">
    <citation type="submission" date="2012-11" db="EMBL/GenBank/DDBJ databases">
        <authorList>
            <person name="Lucero-Rivera Y.E."/>
            <person name="Tovar-Ramirez D."/>
        </authorList>
    </citation>
    <scope>NUCLEOTIDE SEQUENCE [LARGE SCALE GENOMIC DNA]</scope>
    <source>
        <strain evidence="2">Araruama</strain>
    </source>
</reference>
<dbReference type="InterPro" id="IPR013783">
    <property type="entry name" value="Ig-like_fold"/>
</dbReference>
<proteinExistence type="predicted"/>
<dbReference type="GO" id="GO:0005509">
    <property type="term" value="F:calcium ion binding"/>
    <property type="evidence" value="ECO:0007669"/>
    <property type="project" value="InterPro"/>
</dbReference>
<sequence length="723" mass="80089">MWGLEKTFSSWELVTLRPDKSACFNVCSNLLLKGIPDWSVGEDYSVTVPISFINETDAPYTISVHALNPLLVIENEQQVYHNDYELEITPRPDQHGKTNIIIVAEDNNGEVASTEFLLTVEPVDDWPEISSLPDQVMISQGSSYTSPVFYVSDADTKENLNLNFTVSSSNKSLLADEDLTIHCNYDNCYLIIPSTPKNGTTDVIITISDSSGLSAATQFSLGISYTIPTLAVYPQNYSLSATPHTLPITITNINENSLTMNWRVIPQDNWISIKENTSGTGNGVCLIQLSQNSANHNRYGSILVQTDEFSKYVHVYQRANQAPSIETMGNWYSFEDQPDAFSFQVLDIDSDSSDLSITVKAFCRSLISSLSYTQNSQQSLQTFSIMPVENAYGVCPVAITVTDQQMTVSEYTMLTIHSVDDPPEISQIPDQKITGETLVAEIVFRVDDIDSDPNNVQIIARASNPIILPEEHIFINGENKTRLLRIFPTANDMGNVMITVTAVSNDLTDTTTFTLSFNTPPVAIDTPITLDEDQSLYIPLNANDTQNDPLTYTIVDFPSHGSLIHNNAGNIVYYTPFPDYNGMDIFSFKASDGYSDSTIAQIVLTIKPINDPPVAQGLIFQTSENTACSVYFAYTDIDGDILTHTIHTPPKQGNLTQDLKYSPDKWFWGTDTLIYSLSDGEFTSNTATVSLVVNRANEYTLSVICPKGVGEIEIDGRRILLPW</sequence>
<name>A0A1V1NX93_9BACT</name>
<dbReference type="Gene3D" id="2.60.40.10">
    <property type="entry name" value="Immunoglobulins"/>
    <property type="match status" value="2"/>
</dbReference>
<protein>
    <recommendedName>
        <fullName evidence="3">Cadherin domain-containing protein</fullName>
    </recommendedName>
</protein>
<comment type="caution">
    <text evidence="1">The sequence shown here is derived from an EMBL/GenBank/DDBJ whole genome shotgun (WGS) entry which is preliminary data.</text>
</comment>
<dbReference type="NCBIfam" id="NF012211">
    <property type="entry name" value="tand_rpt_95"/>
    <property type="match status" value="2"/>
</dbReference>
<dbReference type="Gene3D" id="2.60.40.2810">
    <property type="match status" value="2"/>
</dbReference>
<gene>
    <name evidence="1" type="ORF">OMM_11854</name>
</gene>
<dbReference type="Proteomes" id="UP000189670">
    <property type="component" value="Unassembled WGS sequence"/>
</dbReference>
<dbReference type="SUPFAM" id="SSF49313">
    <property type="entry name" value="Cadherin-like"/>
    <property type="match status" value="1"/>
</dbReference>
<dbReference type="EMBL" id="ATBP01001509">
    <property type="protein sequence ID" value="ETR67200.1"/>
    <property type="molecule type" value="Genomic_DNA"/>
</dbReference>
<organism evidence="1 2">
    <name type="scientific">Candidatus Magnetoglobus multicellularis str. Araruama</name>
    <dbReference type="NCBI Taxonomy" id="890399"/>
    <lineage>
        <taxon>Bacteria</taxon>
        <taxon>Pseudomonadati</taxon>
        <taxon>Thermodesulfobacteriota</taxon>
        <taxon>Desulfobacteria</taxon>
        <taxon>Desulfobacterales</taxon>
        <taxon>Desulfobacteraceae</taxon>
        <taxon>Candidatus Magnetoglobus</taxon>
    </lineage>
</organism>
<evidence type="ECO:0008006" key="3">
    <source>
        <dbReference type="Google" id="ProtNLM"/>
    </source>
</evidence>
<dbReference type="Pfam" id="PF17963">
    <property type="entry name" value="Big_9"/>
    <property type="match status" value="2"/>
</dbReference>
<dbReference type="GO" id="GO:0016020">
    <property type="term" value="C:membrane"/>
    <property type="evidence" value="ECO:0007669"/>
    <property type="project" value="InterPro"/>
</dbReference>
<evidence type="ECO:0000313" key="1">
    <source>
        <dbReference type="EMBL" id="ETR67200.1"/>
    </source>
</evidence>
<evidence type="ECO:0000313" key="2">
    <source>
        <dbReference type="Proteomes" id="UP000189670"/>
    </source>
</evidence>
<dbReference type="InterPro" id="IPR015919">
    <property type="entry name" value="Cadherin-like_sf"/>
</dbReference>